<feature type="compositionally biased region" description="Basic residues" evidence="2">
    <location>
        <begin position="393"/>
        <end position="407"/>
    </location>
</feature>
<evidence type="ECO:0000313" key="6">
    <source>
        <dbReference type="EMBL" id="CEQ38694.1"/>
    </source>
</evidence>
<feature type="compositionally biased region" description="Low complexity" evidence="2">
    <location>
        <begin position="1"/>
        <end position="30"/>
    </location>
</feature>
<feature type="region of interest" description="Disordered" evidence="2">
    <location>
        <begin position="1353"/>
        <end position="1380"/>
    </location>
</feature>
<feature type="region of interest" description="Disordered" evidence="2">
    <location>
        <begin position="2661"/>
        <end position="2680"/>
    </location>
</feature>
<feature type="region of interest" description="Disordered" evidence="2">
    <location>
        <begin position="265"/>
        <end position="320"/>
    </location>
</feature>
<reference evidence="7" key="1">
    <citation type="submission" date="2015-02" db="EMBL/GenBank/DDBJ databases">
        <authorList>
            <person name="Gon?alves P."/>
        </authorList>
    </citation>
    <scope>NUCLEOTIDE SEQUENCE [LARGE SCALE GENOMIC DNA]</scope>
</reference>
<feature type="domain" description="U3 small nucleolar RNA-associated protein 20" evidence="4">
    <location>
        <begin position="1923"/>
        <end position="2143"/>
    </location>
</feature>
<feature type="compositionally biased region" description="Acidic residues" evidence="2">
    <location>
        <begin position="1355"/>
        <end position="1376"/>
    </location>
</feature>
<evidence type="ECO:0000259" key="5">
    <source>
        <dbReference type="Pfam" id="PF23099"/>
    </source>
</evidence>
<dbReference type="OrthoDB" id="360653at2759"/>
<sequence>MAPSINSRKPKSSGSSSTLRSLRHAASSSSKPKEPKKTRSTASLSVAERIAKRAQKPLVKGRSFRFVSPAARLARMKVDLDAVRDRREMLEGEEEAKDDEMHSLFGHALQQSLLINLSLPFGRFFKKVEKSARSLPLVVHFRKDLVEAVCEVLAGPTKDVELCGETILDLLPPLITDLSHLLLPHLPLLLTTLIRLTAPSPLHSANPLLLQRTYDVLGALFRDLGRDILAASSSEVQEDADEEAEEMKKGGIEAVWEVVRRGLGAPAREEDQVEQEEEKDEMDAEAVPSATADADESGSEDEDDAEESAPVASTSAQPLDAPSAIVLHTTLPISFRTTPQTRRLLSNAFAYLVRKARLSTSPDADSELSALLALMVEDVFAVEAIDGGERASRGRGAKGRGKGKGKGRGQEEGSSNVFAEGVTWTVLESCAAANHFLHSRTPAILRALFSSILDLPSPLSLACEIPSHALVSLAQHVWKTDALEPVVEVLLKVLNEELKRSEGEEKQHWERVTVAIKALESFVGVKGGSRVPGASSLVTPSNEVPKLTFACFRPASLKPKLFALLTPLSSRLHSSPPPSYLHHLLSLLSSLLPLSVLSDILSSPVRTTLETFFAPSASDSVFAAGCALASVLDEKNWNLWETALGKVVLEATGRNLAGSSEQKEEVEFGQVDQRKNSLALLAKLAGSGRLMKLVQKGGQAAVGWEKNVGEVCVRGIRDWTTAYAKGEEIDEEKTFELLDVLLIAPFLSAAYHGSLTTLVATLASTVSATPATTARTAFLTFAASPAQVLGSALSAYSAIATRTSPDSAIAQSLADTVHPMIINFSWHRQVMHGIASLSLARLASDRSAAARTSIYDSILPNLLSEDALLRLSSLQIAATLFPAEETPVAADLVAKCIEVEEMPLSVQGAREKSMKLRKLGLVANGQLGRDGEDEKPALDIVVRYLTAMLKVNFKPLWAEAIGALQLLSQRFPDTVWTVCSRQLLAAATRGSDLYVARKPVWAEVAGGSGAGVEELVFEEQQLRDFHLEDTRAKVGKEERMFEGGREAVQAREEALVAAQVAPERLVIHSYEAQLLALFCAVPDLAQRHSRDFVEVFLGSFQRDDVIPDKADETPKYFNPDESAKDRKSRLVAWLGLFAKFSNPKALYRAADLDALFRTLLAFPDAEIQKLALDCLLRWKIPAVTANADRLKNLLEPSKLRDELLQFVSTTADGGLDPSHRADVVPLFIRIVYGIMTSRLGRASASSGQGRAGRRAAILGALRTCSSDELGTLVDLTLGPLRKLLVTPPGEPFRFAPHAPNVPGKRQLGFLGLLADILKHLGKDLVNRWPDLLGATLNLLHFAQKGLEGDIKLEEAAPETGEEDDEEKEDDTEEESDTPLAPLRHIRQTALKRLAVFFRLEVDFDYRPYVAAAFPSFISPRLPTLAAENAQAPSALLELFVTWSIRRDLVHLLVEYDASLLPSLYGVLTVRNVKPAVILRVFDIVSHLVEFASEDGGKESEIGRTVVQPGVDVLLVQLGGLIAITSSTMDAKGEVAQRQISILCALAPYVHSQEQAVNFLTLVTPMLRKANKTVPEKVKTDLLKILTALFPLARPAPSTPLYDRCVEVISSLFSSAKARNARLQLVAAFNSIASTEPSFEQIAKLVEDLNSYSVKRSEEPDFDRRLAAYSLLNENLYRTLRPSEWTLVIHNMLFFVQDVEELAIRSNASYSLRRFIEVAGTSEDAGLRSTLTRIFLPGLRNSLRSKLELIRSEVLGVIGHAVEKVEGVPELEQLKCLLVGGDQEANFFNNILHIQNHRRTRALRRLADEVESGVIKSKVIVDFFLPLLDHFVIGSDEKKDPDLVNETVQCLGRLAKHLAWSAYSKLAHHYLKLAKIAGSAQKACVRSLVAVLKGFHFDLATEAQQLDSTTNRLVPQLLAYLEKRDETDQEVRIPVAEGISAVIQHIPGDAKDAQETALLMSLSQLLRSRDQHVRDLVRLTLTNIVVANGGNTLSRAVKELRKALARGPQLHVMAFTVHALLVRLVEAPDNVDFDDALEQTVPVLEDDIFGAPSKDRASQEFRAKTKFREVRSFKSLDSFQLLARVVSPGKIAALLAPLREVMRQSDSAKTMKDTEEVFKAIALGLVANPKLDSIGTLDLCHSLISQNANFLRNVKNVRKSSKAAPDFHVQLTRNEDEARDLYSKNAYRFVSFGLELFNSAFRKSQFDLDSPIIIARLEPLVSLVGNSLYSDDPVVLARSMRATASLIRCPLSSRDKAAPVLVKQMISVVERSGSTESELAQSALRTLATVIRDCKTVTLKEEQLTALLELISPDLQEADRQATLFQLLRAIMSRKFVAPEIYDLMDKVAEMLVTNQSTNVREVCRAIYLQFLLDYPQGRGRLKTSLTFLVKNLSYQYESGRLSVLELLSAILNKFATQLVQESADLFFVGLVMVVANDESTRCREMAAELVKILFGRVDKEAHDTLLAMLHSWAGRTGQPQLARTAVQLFGVAVDALGEEGKSSAPAVLDVLVDILTDSEEKLEHAEKEGEDALDLENDWQLPYQALQSLSHVYKAFPDLVSPDERSNHPLWKAVRGHLLYPHIWIRTSSARLLGSLYAASSSALAAADLPERHPLATPNLLDAAQKGCLQLKSPLLNEALAMQIVKNLFFAAKCFAARNTSLSEEPEDEEEEAAGVEADEKRKADPLRWLFTRLSYQTRQAHTARPSMHDLNAGQWSLQPTSILRFFAAVISHLDKSALERFVMQMAIPIFRISEDPNAQDPQMECHRPDEGAFSSSSAELQTLAREVQELLQGKIGTTAYSLVHNQIRQKAADKRNQRKRDLAMQVINNPEEDAKRKARRAAQKSAQKKRKTAAFAEQKERFGVGSRSKRARQE</sequence>
<evidence type="ECO:0000313" key="7">
    <source>
        <dbReference type="Proteomes" id="UP000243876"/>
    </source>
</evidence>
<feature type="coiled-coil region" evidence="1">
    <location>
        <begin position="73"/>
        <end position="100"/>
    </location>
</feature>
<evidence type="ECO:0000256" key="2">
    <source>
        <dbReference type="SAM" id="MobiDB-lite"/>
    </source>
</evidence>
<dbReference type="InterPro" id="IPR046523">
    <property type="entry name" value="UTP20_dom"/>
</dbReference>
<dbReference type="InterPro" id="IPR011430">
    <property type="entry name" value="UTP20_N"/>
</dbReference>
<dbReference type="Pfam" id="PF07539">
    <property type="entry name" value="UTP20_N"/>
    <property type="match status" value="1"/>
</dbReference>
<keyword evidence="1" id="KW-0175">Coiled coil</keyword>
<dbReference type="InterPro" id="IPR057525">
    <property type="entry name" value="UTP20_C"/>
</dbReference>
<evidence type="ECO:0000259" key="3">
    <source>
        <dbReference type="Pfam" id="PF07539"/>
    </source>
</evidence>
<dbReference type="InterPro" id="IPR011989">
    <property type="entry name" value="ARM-like"/>
</dbReference>
<dbReference type="Proteomes" id="UP000243876">
    <property type="component" value="Unassembled WGS sequence"/>
</dbReference>
<feature type="coiled-coil region" evidence="1">
    <location>
        <begin position="2508"/>
        <end position="2535"/>
    </location>
</feature>
<dbReference type="Gene3D" id="1.25.10.10">
    <property type="entry name" value="Leucine-rich Repeat Variant"/>
    <property type="match status" value="2"/>
</dbReference>
<feature type="domain" description="U3 small nucleolar RNA-associated protein 20 N-terminal" evidence="3">
    <location>
        <begin position="1126"/>
        <end position="1745"/>
    </location>
</feature>
<dbReference type="Pfam" id="PF20416">
    <property type="entry name" value="UTP20"/>
    <property type="match status" value="1"/>
</dbReference>
<evidence type="ECO:0000256" key="1">
    <source>
        <dbReference type="SAM" id="Coils"/>
    </source>
</evidence>
<dbReference type="GO" id="GO:0030686">
    <property type="term" value="C:90S preribosome"/>
    <property type="evidence" value="ECO:0007669"/>
    <property type="project" value="TreeGrafter"/>
</dbReference>
<protein>
    <submittedName>
        <fullName evidence="6">SPOSA6832_00145-mRNA-1:cds</fullName>
    </submittedName>
</protein>
<feature type="domain" description="U3 small nucleolar RNA-associated protein 20 C-terminal" evidence="5">
    <location>
        <begin position="2584"/>
        <end position="2854"/>
    </location>
</feature>
<dbReference type="InterPro" id="IPR016024">
    <property type="entry name" value="ARM-type_fold"/>
</dbReference>
<dbReference type="InterPro" id="IPR052575">
    <property type="entry name" value="SSU_processome_comp_20"/>
</dbReference>
<evidence type="ECO:0000259" key="4">
    <source>
        <dbReference type="Pfam" id="PF20416"/>
    </source>
</evidence>
<feature type="compositionally biased region" description="Acidic residues" evidence="2">
    <location>
        <begin position="2664"/>
        <end position="2674"/>
    </location>
</feature>
<name>A0A0D6EFG2_SPOSA</name>
<proteinExistence type="predicted"/>
<dbReference type="SUPFAM" id="SSF48371">
    <property type="entry name" value="ARM repeat"/>
    <property type="match status" value="2"/>
</dbReference>
<organism evidence="6 7">
    <name type="scientific">Sporidiobolus salmonicolor</name>
    <name type="common">Yeast-like fungus</name>
    <name type="synonym">Sporobolomyces salmonicolor</name>
    <dbReference type="NCBI Taxonomy" id="5005"/>
    <lineage>
        <taxon>Eukaryota</taxon>
        <taxon>Fungi</taxon>
        <taxon>Dikarya</taxon>
        <taxon>Basidiomycota</taxon>
        <taxon>Pucciniomycotina</taxon>
        <taxon>Microbotryomycetes</taxon>
        <taxon>Sporidiobolales</taxon>
        <taxon>Sporidiobolaceae</taxon>
        <taxon>Sporobolomyces</taxon>
    </lineage>
</organism>
<dbReference type="GO" id="GO:0032040">
    <property type="term" value="C:small-subunit processome"/>
    <property type="evidence" value="ECO:0007669"/>
    <property type="project" value="TreeGrafter"/>
</dbReference>
<accession>A0A0D6EFG2</accession>
<gene>
    <name evidence="6" type="primary">SPOSA6832_00145</name>
</gene>
<dbReference type="PANTHER" id="PTHR17695:SF11">
    <property type="entry name" value="SMALL SUBUNIT PROCESSOME COMPONENT 20 HOMOLOG"/>
    <property type="match status" value="1"/>
</dbReference>
<dbReference type="EMBL" id="CENE01000001">
    <property type="protein sequence ID" value="CEQ38694.1"/>
    <property type="molecule type" value="Genomic_DNA"/>
</dbReference>
<dbReference type="PANTHER" id="PTHR17695">
    <property type="entry name" value="SMALL SUBUNIT PROCESSOME COMPONENT 20 HOMOLOG"/>
    <property type="match status" value="1"/>
</dbReference>
<feature type="region of interest" description="Disordered" evidence="2">
    <location>
        <begin position="2827"/>
        <end position="2875"/>
    </location>
</feature>
<keyword evidence="7" id="KW-1185">Reference proteome</keyword>
<feature type="region of interest" description="Disordered" evidence="2">
    <location>
        <begin position="1"/>
        <end position="46"/>
    </location>
</feature>
<feature type="non-terminal residue" evidence="6">
    <location>
        <position position="1"/>
    </location>
</feature>
<feature type="compositionally biased region" description="Basic residues" evidence="2">
    <location>
        <begin position="2837"/>
        <end position="2853"/>
    </location>
</feature>
<feature type="region of interest" description="Disordered" evidence="2">
    <location>
        <begin position="390"/>
        <end position="414"/>
    </location>
</feature>
<dbReference type="Pfam" id="PF23099">
    <property type="entry name" value="UTP20_C"/>
    <property type="match status" value="1"/>
</dbReference>
<feature type="compositionally biased region" description="Acidic residues" evidence="2">
    <location>
        <begin position="293"/>
        <end position="307"/>
    </location>
</feature>
<feature type="compositionally biased region" description="Acidic residues" evidence="2">
    <location>
        <begin position="271"/>
        <end position="284"/>
    </location>
</feature>